<evidence type="ECO:0000256" key="1">
    <source>
        <dbReference type="SAM" id="SignalP"/>
    </source>
</evidence>
<accession>A0A8C1TXH5</accession>
<dbReference type="Proteomes" id="UP000694700">
    <property type="component" value="Unplaced"/>
</dbReference>
<dbReference type="AlphaFoldDB" id="A0A8C1TXH5"/>
<dbReference type="PROSITE" id="PS50053">
    <property type="entry name" value="UBIQUITIN_2"/>
    <property type="match status" value="1"/>
</dbReference>
<feature type="domain" description="Ubiquitin-like" evidence="2">
    <location>
        <begin position="44"/>
        <end position="100"/>
    </location>
</feature>
<dbReference type="Gene3D" id="3.10.20.90">
    <property type="entry name" value="Phosphatidylinositol 3-kinase Catalytic Subunit, Chain A, domain 1"/>
    <property type="match status" value="1"/>
</dbReference>
<proteinExistence type="predicted"/>
<evidence type="ECO:0000313" key="3">
    <source>
        <dbReference type="Ensembl" id="ENSCCRP00015028409.1"/>
    </source>
</evidence>
<evidence type="ECO:0000259" key="2">
    <source>
        <dbReference type="PROSITE" id="PS50053"/>
    </source>
</evidence>
<keyword evidence="1" id="KW-0732">Signal</keyword>
<evidence type="ECO:0000313" key="4">
    <source>
        <dbReference type="Proteomes" id="UP000694700"/>
    </source>
</evidence>
<name>A0A8C1TXH5_CYPCA</name>
<organism evidence="3 4">
    <name type="scientific">Cyprinus carpio</name>
    <name type="common">Common carp</name>
    <dbReference type="NCBI Taxonomy" id="7962"/>
    <lineage>
        <taxon>Eukaryota</taxon>
        <taxon>Metazoa</taxon>
        <taxon>Chordata</taxon>
        <taxon>Craniata</taxon>
        <taxon>Vertebrata</taxon>
        <taxon>Euteleostomi</taxon>
        <taxon>Actinopterygii</taxon>
        <taxon>Neopterygii</taxon>
        <taxon>Teleostei</taxon>
        <taxon>Ostariophysi</taxon>
        <taxon>Cypriniformes</taxon>
        <taxon>Cyprinidae</taxon>
        <taxon>Cyprininae</taxon>
        <taxon>Cyprinus</taxon>
    </lineage>
</organism>
<dbReference type="Ensembl" id="ENSCCRT00020030403.1">
    <property type="protein sequence ID" value="ENSCCRP00020027731.1"/>
    <property type="gene ID" value="ENSCCRG00020012715.1"/>
</dbReference>
<feature type="signal peptide" evidence="1">
    <location>
        <begin position="1"/>
        <end position="24"/>
    </location>
</feature>
<feature type="chain" id="PRO_5044676726" description="Ubiquitin-like domain-containing protein" evidence="1">
    <location>
        <begin position="25"/>
        <end position="134"/>
    </location>
</feature>
<reference evidence="3" key="1">
    <citation type="submission" date="2025-05" db="UniProtKB">
        <authorList>
            <consortium name="Ensembl"/>
        </authorList>
    </citation>
    <scope>IDENTIFICATION</scope>
</reference>
<dbReference type="InterPro" id="IPR000626">
    <property type="entry name" value="Ubiquitin-like_dom"/>
</dbReference>
<dbReference type="Proteomes" id="UP000694701">
    <property type="component" value="Unplaced"/>
</dbReference>
<dbReference type="InterPro" id="IPR029071">
    <property type="entry name" value="Ubiquitin-like_domsf"/>
</dbReference>
<dbReference type="SUPFAM" id="SSF54236">
    <property type="entry name" value="Ubiquitin-like"/>
    <property type="match status" value="1"/>
</dbReference>
<protein>
    <recommendedName>
        <fullName evidence="2">Ubiquitin-like domain-containing protein</fullName>
    </recommendedName>
</protein>
<dbReference type="Pfam" id="PF00240">
    <property type="entry name" value="ubiquitin"/>
    <property type="match status" value="1"/>
</dbReference>
<dbReference type="Ensembl" id="ENSCCRT00015029414.1">
    <property type="protein sequence ID" value="ENSCCRP00015028409.1"/>
    <property type="gene ID" value="ENSCCRG00015011988.1"/>
</dbReference>
<sequence length="134" mass="14798">MVCCIPHILICSFFSVVFFSDCHGINLLSVFENDQISLIVSPVLLVYVWFNSSHGFPVELEQGASVTELKETVGCLQGVQPDQLRVIFAGRELCNESTLQVERLLMELALCVCVCVVLSVSGECNRLIGYLHSS</sequence>